<dbReference type="Gene3D" id="1.10.10.10">
    <property type="entry name" value="Winged helix-like DNA-binding domain superfamily/Winged helix DNA-binding domain"/>
    <property type="match status" value="1"/>
</dbReference>
<protein>
    <submittedName>
        <fullName evidence="5">DNA-binding transcriptional LysR family regulator</fullName>
    </submittedName>
</protein>
<evidence type="ECO:0000313" key="6">
    <source>
        <dbReference type="Proteomes" id="UP000268727"/>
    </source>
</evidence>
<keyword evidence="6" id="KW-1185">Reference proteome</keyword>
<organism evidence="5 6">
    <name type="scientific">Saccharothrix texasensis</name>
    <dbReference type="NCBI Taxonomy" id="103734"/>
    <lineage>
        <taxon>Bacteria</taxon>
        <taxon>Bacillati</taxon>
        <taxon>Actinomycetota</taxon>
        <taxon>Actinomycetes</taxon>
        <taxon>Pseudonocardiales</taxon>
        <taxon>Pseudonocardiaceae</taxon>
        <taxon>Saccharothrix</taxon>
    </lineage>
</organism>
<dbReference type="EMBL" id="RJKM01000001">
    <property type="protein sequence ID" value="ROP40906.1"/>
    <property type="molecule type" value="Genomic_DNA"/>
</dbReference>
<evidence type="ECO:0000256" key="3">
    <source>
        <dbReference type="ARBA" id="ARBA00023125"/>
    </source>
</evidence>
<keyword evidence="3 5" id="KW-0238">DNA-binding</keyword>
<keyword evidence="4" id="KW-0804">Transcription</keyword>
<sequence length="319" mass="34958">MTPTNIKGQLQQLANELGGGELFVADENRQYRPTEHGRAVLERARRVLAEVDALARLSSPVCRIAFLPQHAHIVASARRYLRDASSDVTLELHVLEEHHRSRAGFEANVVTPLQHGAFDIVVGLPPRGHKQTLRQQFLYSSRLEARVPVNRAGDHIELTELVEKHSLLVPPAHTRSRVLLDGEIRQHVDPELIDRRYTVHLEAYGTKVLVTFADIGEGTVVVPSDISYPFKNGSSFGGAGSADCAWVPVTQDDEPLTHDVVVTTQKSSHRSDTVSQVVAALGETAASMALGATARGHACEVTELLRQTDAVPIKRSRPS</sequence>
<reference evidence="5 6" key="1">
    <citation type="submission" date="2018-11" db="EMBL/GenBank/DDBJ databases">
        <title>Sequencing the genomes of 1000 actinobacteria strains.</title>
        <authorList>
            <person name="Klenk H.-P."/>
        </authorList>
    </citation>
    <scope>NUCLEOTIDE SEQUENCE [LARGE SCALE GENOMIC DNA]</scope>
    <source>
        <strain evidence="5 6">DSM 44231</strain>
    </source>
</reference>
<comment type="similarity">
    <text evidence="1">Belongs to the LysR transcriptional regulatory family.</text>
</comment>
<evidence type="ECO:0000256" key="2">
    <source>
        <dbReference type="ARBA" id="ARBA00023015"/>
    </source>
</evidence>
<evidence type="ECO:0000256" key="4">
    <source>
        <dbReference type="ARBA" id="ARBA00023163"/>
    </source>
</evidence>
<accession>A0A3N1HEK6</accession>
<dbReference type="AlphaFoldDB" id="A0A3N1HEK6"/>
<gene>
    <name evidence="5" type="ORF">EDD40_6325</name>
</gene>
<comment type="caution">
    <text evidence="5">The sequence shown here is derived from an EMBL/GenBank/DDBJ whole genome shotgun (WGS) entry which is preliminary data.</text>
</comment>
<dbReference type="GO" id="GO:0006355">
    <property type="term" value="P:regulation of DNA-templated transcription"/>
    <property type="evidence" value="ECO:0007669"/>
    <property type="project" value="TreeGrafter"/>
</dbReference>
<dbReference type="PANTHER" id="PTHR30126">
    <property type="entry name" value="HTH-TYPE TRANSCRIPTIONAL REGULATOR"/>
    <property type="match status" value="1"/>
</dbReference>
<dbReference type="Proteomes" id="UP000268727">
    <property type="component" value="Unassembled WGS sequence"/>
</dbReference>
<dbReference type="InterPro" id="IPR036388">
    <property type="entry name" value="WH-like_DNA-bd_sf"/>
</dbReference>
<keyword evidence="2" id="KW-0805">Transcription regulation</keyword>
<dbReference type="GO" id="GO:0000976">
    <property type="term" value="F:transcription cis-regulatory region binding"/>
    <property type="evidence" value="ECO:0007669"/>
    <property type="project" value="TreeGrafter"/>
</dbReference>
<dbReference type="PANTHER" id="PTHR30126:SF40">
    <property type="entry name" value="HTH-TYPE TRANSCRIPTIONAL REGULATOR GLTR"/>
    <property type="match status" value="1"/>
</dbReference>
<evidence type="ECO:0000256" key="1">
    <source>
        <dbReference type="ARBA" id="ARBA00009437"/>
    </source>
</evidence>
<name>A0A3N1HEK6_9PSEU</name>
<proteinExistence type="inferred from homology"/>
<evidence type="ECO:0000313" key="5">
    <source>
        <dbReference type="EMBL" id="ROP40906.1"/>
    </source>
</evidence>